<feature type="domain" description="IclR-ED" evidence="4">
    <location>
        <begin position="63"/>
        <end position="246"/>
    </location>
</feature>
<dbReference type="EMBL" id="JAEQNA010000010">
    <property type="protein sequence ID" value="MBL0422911.1"/>
    <property type="molecule type" value="Genomic_DNA"/>
</dbReference>
<evidence type="ECO:0000313" key="6">
    <source>
        <dbReference type="Proteomes" id="UP000613011"/>
    </source>
</evidence>
<evidence type="ECO:0000256" key="2">
    <source>
        <dbReference type="ARBA" id="ARBA00023125"/>
    </source>
</evidence>
<evidence type="ECO:0000313" key="5">
    <source>
        <dbReference type="EMBL" id="MBL0422911.1"/>
    </source>
</evidence>
<dbReference type="Pfam" id="PF01614">
    <property type="entry name" value="IclR_C"/>
    <property type="match status" value="1"/>
</dbReference>
<dbReference type="GO" id="GO:0003677">
    <property type="term" value="F:DNA binding"/>
    <property type="evidence" value="ECO:0007669"/>
    <property type="project" value="UniProtKB-KW"/>
</dbReference>
<sequence length="246" mass="27033">MASGLTKAVSVLDAFSDGSPVLSAEQICARGGYATATGYRYIRDMCEAGLLVRLPQGYAPGPRIIEWDYMIRANDPLLRNSHDLVSRLVADTGLELLLSQLYGDRIVNVYYEHSASNEPLELGRGRVMPLFRGSTSRVILAEMPQRQLRRLYEAHKDDADLQAIGDSWKSFSRALDEVREQGHVVSTGQLHPDKTGISAPVFGVQNHILGSLTLIGSTSRFGALREDYVVACVKDAAQEITRRIAG</sequence>
<keyword evidence="2" id="KW-0238">DNA-binding</keyword>
<evidence type="ECO:0000256" key="1">
    <source>
        <dbReference type="ARBA" id="ARBA00023015"/>
    </source>
</evidence>
<keyword evidence="1" id="KW-0805">Transcription regulation</keyword>
<evidence type="ECO:0000259" key="4">
    <source>
        <dbReference type="PROSITE" id="PS51078"/>
    </source>
</evidence>
<dbReference type="GO" id="GO:0045892">
    <property type="term" value="P:negative regulation of DNA-templated transcription"/>
    <property type="evidence" value="ECO:0007669"/>
    <property type="project" value="TreeGrafter"/>
</dbReference>
<keyword evidence="3" id="KW-0804">Transcription</keyword>
<dbReference type="InterPro" id="IPR036390">
    <property type="entry name" value="WH_DNA-bd_sf"/>
</dbReference>
<name>A0A936ZSJ9_9BURK</name>
<organism evidence="5 6">
    <name type="scientific">Ramlibacter aurantiacus</name>
    <dbReference type="NCBI Taxonomy" id="2801330"/>
    <lineage>
        <taxon>Bacteria</taxon>
        <taxon>Pseudomonadati</taxon>
        <taxon>Pseudomonadota</taxon>
        <taxon>Betaproteobacteria</taxon>
        <taxon>Burkholderiales</taxon>
        <taxon>Comamonadaceae</taxon>
        <taxon>Ramlibacter</taxon>
    </lineage>
</organism>
<gene>
    <name evidence="5" type="ORF">JI739_21425</name>
</gene>
<reference evidence="5" key="1">
    <citation type="submission" date="2021-01" db="EMBL/GenBank/DDBJ databases">
        <title>Ramlibacter sp. strain AW1 16S ribosomal RNA gene Genome sequencing and assembly.</title>
        <authorList>
            <person name="Kang M."/>
        </authorList>
    </citation>
    <scope>NUCLEOTIDE SEQUENCE</scope>
    <source>
        <strain evidence="5">AW1</strain>
    </source>
</reference>
<keyword evidence="6" id="KW-1185">Reference proteome</keyword>
<comment type="caution">
    <text evidence="5">The sequence shown here is derived from an EMBL/GenBank/DDBJ whole genome shotgun (WGS) entry which is preliminary data.</text>
</comment>
<dbReference type="PROSITE" id="PS51078">
    <property type="entry name" value="ICLR_ED"/>
    <property type="match status" value="1"/>
</dbReference>
<dbReference type="AlphaFoldDB" id="A0A936ZSJ9"/>
<protein>
    <submittedName>
        <fullName evidence="5">IclR family transcriptional regulator</fullName>
    </submittedName>
</protein>
<proteinExistence type="predicted"/>
<dbReference type="PANTHER" id="PTHR30136">
    <property type="entry name" value="HELIX-TURN-HELIX TRANSCRIPTIONAL REGULATOR, ICLR FAMILY"/>
    <property type="match status" value="1"/>
</dbReference>
<evidence type="ECO:0000256" key="3">
    <source>
        <dbReference type="ARBA" id="ARBA00023163"/>
    </source>
</evidence>
<dbReference type="SUPFAM" id="SSF55781">
    <property type="entry name" value="GAF domain-like"/>
    <property type="match status" value="1"/>
</dbReference>
<dbReference type="SUPFAM" id="SSF46785">
    <property type="entry name" value="Winged helix' DNA-binding domain"/>
    <property type="match status" value="1"/>
</dbReference>
<dbReference type="InterPro" id="IPR036388">
    <property type="entry name" value="WH-like_DNA-bd_sf"/>
</dbReference>
<dbReference type="RefSeq" id="WP_201686045.1">
    <property type="nucleotide sequence ID" value="NZ_JAEQNA010000010.1"/>
</dbReference>
<dbReference type="InterPro" id="IPR014757">
    <property type="entry name" value="Tscrpt_reg_IclR_C"/>
</dbReference>
<dbReference type="InterPro" id="IPR005471">
    <property type="entry name" value="Tscrpt_reg_IclR_N"/>
</dbReference>
<dbReference type="Gene3D" id="3.30.450.40">
    <property type="match status" value="1"/>
</dbReference>
<dbReference type="Pfam" id="PF09339">
    <property type="entry name" value="HTH_IclR"/>
    <property type="match status" value="1"/>
</dbReference>
<dbReference type="InterPro" id="IPR050707">
    <property type="entry name" value="HTH_MetabolicPath_Reg"/>
</dbReference>
<dbReference type="Gene3D" id="1.10.10.10">
    <property type="entry name" value="Winged helix-like DNA-binding domain superfamily/Winged helix DNA-binding domain"/>
    <property type="match status" value="1"/>
</dbReference>
<accession>A0A936ZSJ9</accession>
<dbReference type="PANTHER" id="PTHR30136:SF24">
    <property type="entry name" value="HTH-TYPE TRANSCRIPTIONAL REPRESSOR ALLR"/>
    <property type="match status" value="1"/>
</dbReference>
<dbReference type="Proteomes" id="UP000613011">
    <property type="component" value="Unassembled WGS sequence"/>
</dbReference>
<dbReference type="GO" id="GO:0003700">
    <property type="term" value="F:DNA-binding transcription factor activity"/>
    <property type="evidence" value="ECO:0007669"/>
    <property type="project" value="TreeGrafter"/>
</dbReference>
<dbReference type="InterPro" id="IPR029016">
    <property type="entry name" value="GAF-like_dom_sf"/>
</dbReference>